<evidence type="ECO:0000313" key="7">
    <source>
        <dbReference type="EMBL" id="OXU22074.1"/>
    </source>
</evidence>
<dbReference type="InterPro" id="IPR042269">
    <property type="entry name" value="Ser_carbopepase_S28_SKS"/>
</dbReference>
<dbReference type="EMBL" id="NNAY01002105">
    <property type="protein sequence ID" value="OXU22074.1"/>
    <property type="molecule type" value="Genomic_DNA"/>
</dbReference>
<keyword evidence="2" id="KW-0645">Protease</keyword>
<dbReference type="InterPro" id="IPR029058">
    <property type="entry name" value="AB_hydrolase_fold"/>
</dbReference>
<keyword evidence="5" id="KW-0325">Glycoprotein</keyword>
<dbReference type="Gene3D" id="1.20.120.980">
    <property type="entry name" value="Serine carboxypeptidase S28, SKS domain"/>
    <property type="match status" value="1"/>
</dbReference>
<dbReference type="Proteomes" id="UP000215335">
    <property type="component" value="Unassembled WGS sequence"/>
</dbReference>
<dbReference type="SUPFAM" id="SSF53474">
    <property type="entry name" value="alpha/beta-Hydrolases"/>
    <property type="match status" value="1"/>
</dbReference>
<dbReference type="GO" id="GO:0008239">
    <property type="term" value="F:dipeptidyl-peptidase activity"/>
    <property type="evidence" value="ECO:0007669"/>
    <property type="project" value="TreeGrafter"/>
</dbReference>
<dbReference type="FunFam" id="1.20.120.980:FF:000003">
    <property type="entry name" value="Serine protease 16"/>
    <property type="match status" value="1"/>
</dbReference>
<protein>
    <recommendedName>
        <fullName evidence="9">Serine protease K12H4.7</fullName>
    </recommendedName>
</protein>
<dbReference type="Pfam" id="PF05577">
    <property type="entry name" value="Peptidase_S28"/>
    <property type="match status" value="1"/>
</dbReference>
<comment type="similarity">
    <text evidence="1">Belongs to the peptidase S28 family.</text>
</comment>
<evidence type="ECO:0000256" key="6">
    <source>
        <dbReference type="SAM" id="SignalP"/>
    </source>
</evidence>
<dbReference type="OrthoDB" id="1735038at2759"/>
<dbReference type="PANTHER" id="PTHR11010:SF5">
    <property type="entry name" value="RE36938P-RELATED"/>
    <property type="match status" value="1"/>
</dbReference>
<keyword evidence="4" id="KW-0378">Hydrolase</keyword>
<comment type="caution">
    <text evidence="7">The sequence shown here is derived from an EMBL/GenBank/DDBJ whole genome shotgun (WGS) entry which is preliminary data.</text>
</comment>
<proteinExistence type="inferred from homology"/>
<gene>
    <name evidence="7" type="ORF">TSAR_011760</name>
</gene>
<dbReference type="GO" id="GO:0070008">
    <property type="term" value="F:serine-type exopeptidase activity"/>
    <property type="evidence" value="ECO:0007669"/>
    <property type="project" value="InterPro"/>
</dbReference>
<dbReference type="Gene3D" id="3.40.50.1820">
    <property type="entry name" value="alpha/beta hydrolase"/>
    <property type="match status" value="1"/>
</dbReference>
<reference evidence="7 8" key="1">
    <citation type="journal article" date="2017" name="Curr. Biol.">
        <title>The Evolution of Venom by Co-option of Single-Copy Genes.</title>
        <authorList>
            <person name="Martinson E.O."/>
            <person name="Mrinalini"/>
            <person name="Kelkar Y.D."/>
            <person name="Chang C.H."/>
            <person name="Werren J.H."/>
        </authorList>
    </citation>
    <scope>NUCLEOTIDE SEQUENCE [LARGE SCALE GENOMIC DNA]</scope>
    <source>
        <strain evidence="7 8">Alberta</strain>
        <tissue evidence="7">Whole body</tissue>
    </source>
</reference>
<dbReference type="InterPro" id="IPR008758">
    <property type="entry name" value="Peptidase_S28"/>
</dbReference>
<sequence length="476" mass="54282">MKIAMNCLCVNLVLAFFTSVNAVGFHGFHFKGLEEPAWIGPRKLDQKWIEQPLDHFNHRDNRTWQMRYYEEDKYFNGIGPIFIMLGGEWTINPGFLQNGLMHDLAKQHGALMFYTEHRYYGKSYPTQNMSSDNMQYLNVDQALADVAYFIDNRKSEYNITDSKVIVFGGSYAGNMAAWIRIKYPHLIQGSVASSAPVYAKADFYEYYEVVANSLRRHDPQCALDVENAFDETEDLLVTEGGPEKIQKIFNICKTPNVNSMTDVGYFMNFLSEVFAGAVQYNKVVNGKSNIGQLCDTMTSASIGKPIERLAYLIRSGQKCIDVDYKDMIKDLRKSSWSTSAMRQWYFQTCTEFGYYQTANSSKSAFGRLVNLDFFVNICKDVYGDYYERELLDSGISRTNIMYGGRLPDIKNVIFVNGDVDPWHALSVLKDVNEFSPAILIQGSSHCQDLQADSASDVPELRTARKKIRNIVSGWLQ</sequence>
<evidence type="ECO:0000256" key="2">
    <source>
        <dbReference type="ARBA" id="ARBA00022670"/>
    </source>
</evidence>
<evidence type="ECO:0000256" key="4">
    <source>
        <dbReference type="ARBA" id="ARBA00022801"/>
    </source>
</evidence>
<evidence type="ECO:0000256" key="5">
    <source>
        <dbReference type="ARBA" id="ARBA00023180"/>
    </source>
</evidence>
<keyword evidence="8" id="KW-1185">Reference proteome</keyword>
<evidence type="ECO:0008006" key="9">
    <source>
        <dbReference type="Google" id="ProtNLM"/>
    </source>
</evidence>
<dbReference type="AlphaFoldDB" id="A0A232EUP8"/>
<accession>A0A232EUP8</accession>
<feature type="signal peptide" evidence="6">
    <location>
        <begin position="1"/>
        <end position="22"/>
    </location>
</feature>
<name>A0A232EUP8_9HYME</name>
<dbReference type="PANTHER" id="PTHR11010">
    <property type="entry name" value="PROTEASE S28 PRO-X CARBOXYPEPTIDASE-RELATED"/>
    <property type="match status" value="1"/>
</dbReference>
<evidence type="ECO:0000256" key="3">
    <source>
        <dbReference type="ARBA" id="ARBA00022729"/>
    </source>
</evidence>
<keyword evidence="3 6" id="KW-0732">Signal</keyword>
<organism evidence="7 8">
    <name type="scientific">Trichomalopsis sarcophagae</name>
    <dbReference type="NCBI Taxonomy" id="543379"/>
    <lineage>
        <taxon>Eukaryota</taxon>
        <taxon>Metazoa</taxon>
        <taxon>Ecdysozoa</taxon>
        <taxon>Arthropoda</taxon>
        <taxon>Hexapoda</taxon>
        <taxon>Insecta</taxon>
        <taxon>Pterygota</taxon>
        <taxon>Neoptera</taxon>
        <taxon>Endopterygota</taxon>
        <taxon>Hymenoptera</taxon>
        <taxon>Apocrita</taxon>
        <taxon>Proctotrupomorpha</taxon>
        <taxon>Chalcidoidea</taxon>
        <taxon>Pteromalidae</taxon>
        <taxon>Pteromalinae</taxon>
        <taxon>Trichomalopsis</taxon>
    </lineage>
</organism>
<dbReference type="GO" id="GO:0006508">
    <property type="term" value="P:proteolysis"/>
    <property type="evidence" value="ECO:0007669"/>
    <property type="project" value="UniProtKB-KW"/>
</dbReference>
<evidence type="ECO:0000256" key="1">
    <source>
        <dbReference type="ARBA" id="ARBA00011079"/>
    </source>
</evidence>
<evidence type="ECO:0000313" key="8">
    <source>
        <dbReference type="Proteomes" id="UP000215335"/>
    </source>
</evidence>
<feature type="chain" id="PRO_5012172521" description="Serine protease K12H4.7" evidence="6">
    <location>
        <begin position="23"/>
        <end position="476"/>
    </location>
</feature>